<dbReference type="RefSeq" id="WP_097072793.1">
    <property type="nucleotide sequence ID" value="NZ_OBMQ01000003.1"/>
</dbReference>
<evidence type="ECO:0008006" key="3">
    <source>
        <dbReference type="Google" id="ProtNLM"/>
    </source>
</evidence>
<sequence length="468" mass="53724">MKFSKEKSSLFLFLSLIFIFLLTQESFSKKVYASDYIEATLIEDVNVYVDLNTNSEVIKTLPKGMKVQTWGSGSEWTRVKLDDVPHFAFGNVETKFLKFPVTTPVEQTHTNDWIMDEEQEITGNEEVIQPVPQKEPAKKYPTKSSYRIEYTTNDYTDTYAEAYTAKVDTKVYSALDTKSKVVGTFKKGETLHAGRENDDFVYHKVIAFQKDPKFIHLRNEDWDVYGFVLRKDIATHYVFKTPKGKNYNYNYSQAFANYRTIYPRYRSADASGGLLHDPIYDLLPVGTKVLPSPVTAGSIVKPKYGLGASTIKHIPSKGSAKADGWVGATVKSKYNLDWKKTVNILTREVGFSVDDYDWQVSYPVASNLGIHFVDHGSSGPEYKHGQEYRARIGLTAYRTNLKEEYRKIHKLREMLKYFVGSYKEADKIINVYKKNGEKENYDVTIKANGYKVSIGSDRFINWIKIYHK</sequence>
<name>A0A285S6A9_9BACL</name>
<dbReference type="EMBL" id="OBMQ01000003">
    <property type="protein sequence ID" value="SOC02776.1"/>
    <property type="molecule type" value="Genomic_DNA"/>
</dbReference>
<protein>
    <recommendedName>
        <fullName evidence="3">SH3 domain-containing protein</fullName>
    </recommendedName>
</protein>
<organism evidence="1 2">
    <name type="scientific">Ureibacillus xyleni</name>
    <dbReference type="NCBI Taxonomy" id="614648"/>
    <lineage>
        <taxon>Bacteria</taxon>
        <taxon>Bacillati</taxon>
        <taxon>Bacillota</taxon>
        <taxon>Bacilli</taxon>
        <taxon>Bacillales</taxon>
        <taxon>Caryophanaceae</taxon>
        <taxon>Ureibacillus</taxon>
    </lineage>
</organism>
<dbReference type="AlphaFoldDB" id="A0A285S6A9"/>
<gene>
    <name evidence="1" type="ORF">SAMN05880501_103105</name>
</gene>
<keyword evidence="2" id="KW-1185">Reference proteome</keyword>
<accession>A0A285S6A9</accession>
<dbReference type="Gene3D" id="2.30.30.40">
    <property type="entry name" value="SH3 Domains"/>
    <property type="match status" value="1"/>
</dbReference>
<reference evidence="2" key="1">
    <citation type="submission" date="2017-08" db="EMBL/GenBank/DDBJ databases">
        <authorList>
            <person name="Varghese N."/>
            <person name="Submissions S."/>
        </authorList>
    </citation>
    <scope>NUCLEOTIDE SEQUENCE [LARGE SCALE GENOMIC DNA]</scope>
    <source>
        <strain evidence="2">JC22</strain>
    </source>
</reference>
<evidence type="ECO:0000313" key="1">
    <source>
        <dbReference type="EMBL" id="SOC02776.1"/>
    </source>
</evidence>
<proteinExistence type="predicted"/>
<dbReference type="Proteomes" id="UP000219636">
    <property type="component" value="Unassembled WGS sequence"/>
</dbReference>
<evidence type="ECO:0000313" key="2">
    <source>
        <dbReference type="Proteomes" id="UP000219636"/>
    </source>
</evidence>